<name>A0A7K6B3M7_UPUEP</name>
<protein>
    <submittedName>
        <fullName evidence="3">TRIM7 ligase</fullName>
    </submittedName>
</protein>
<evidence type="ECO:0000256" key="1">
    <source>
        <dbReference type="SAM" id="MobiDB-lite"/>
    </source>
</evidence>
<dbReference type="Pfam" id="PF00622">
    <property type="entry name" value="SPRY"/>
    <property type="match status" value="1"/>
</dbReference>
<dbReference type="InterPro" id="IPR003879">
    <property type="entry name" value="Butyrophylin_SPRY"/>
</dbReference>
<feature type="region of interest" description="Disordered" evidence="1">
    <location>
        <begin position="1"/>
        <end position="34"/>
    </location>
</feature>
<evidence type="ECO:0000313" key="4">
    <source>
        <dbReference type="Proteomes" id="UP000544127"/>
    </source>
</evidence>
<dbReference type="SUPFAM" id="SSF49899">
    <property type="entry name" value="Concanavalin A-like lectins/glucanases"/>
    <property type="match status" value="1"/>
</dbReference>
<feature type="domain" description="B30.2/SPRY" evidence="2">
    <location>
        <begin position="236"/>
        <end position="415"/>
    </location>
</feature>
<dbReference type="PRINTS" id="PR01407">
    <property type="entry name" value="BUTYPHLNCDUF"/>
</dbReference>
<dbReference type="Proteomes" id="UP000544127">
    <property type="component" value="Unassembled WGS sequence"/>
</dbReference>
<evidence type="ECO:0000313" key="3">
    <source>
        <dbReference type="EMBL" id="NWU96029.1"/>
    </source>
</evidence>
<dbReference type="FunFam" id="2.60.120.920:FF:000004">
    <property type="entry name" value="Butyrophilin subfamily 1 member A1"/>
    <property type="match status" value="1"/>
</dbReference>
<feature type="compositionally biased region" description="Polar residues" evidence="1">
    <location>
        <begin position="21"/>
        <end position="33"/>
    </location>
</feature>
<dbReference type="InterPro" id="IPR006574">
    <property type="entry name" value="PRY"/>
</dbReference>
<dbReference type="AlphaFoldDB" id="A0A7K6B3M7"/>
<accession>A0A7K6B3M7</accession>
<dbReference type="PROSITE" id="PS50188">
    <property type="entry name" value="B302_SPRY"/>
    <property type="match status" value="1"/>
</dbReference>
<dbReference type="InterPro" id="IPR013320">
    <property type="entry name" value="ConA-like_dom_sf"/>
</dbReference>
<dbReference type="EMBL" id="VZRI01007997">
    <property type="protein sequence ID" value="NWU96029.1"/>
    <property type="molecule type" value="Genomic_DNA"/>
</dbReference>
<organism evidence="3 4">
    <name type="scientific">Upupa epops</name>
    <name type="common">Eurasian hoopoe</name>
    <dbReference type="NCBI Taxonomy" id="57439"/>
    <lineage>
        <taxon>Eukaryota</taxon>
        <taxon>Metazoa</taxon>
        <taxon>Chordata</taxon>
        <taxon>Craniata</taxon>
        <taxon>Vertebrata</taxon>
        <taxon>Euteleostomi</taxon>
        <taxon>Archelosauria</taxon>
        <taxon>Archosauria</taxon>
        <taxon>Dinosauria</taxon>
        <taxon>Saurischia</taxon>
        <taxon>Theropoda</taxon>
        <taxon>Coelurosauria</taxon>
        <taxon>Aves</taxon>
        <taxon>Neognathae</taxon>
        <taxon>Neoaves</taxon>
        <taxon>Telluraves</taxon>
        <taxon>Coraciimorphae</taxon>
        <taxon>Bucerotiformes</taxon>
        <taxon>Upupidae</taxon>
        <taxon>Upupa</taxon>
    </lineage>
</organism>
<dbReference type="InterPro" id="IPR043136">
    <property type="entry name" value="B30.2/SPRY_sf"/>
</dbReference>
<dbReference type="Pfam" id="PF13765">
    <property type="entry name" value="PRY"/>
    <property type="match status" value="1"/>
</dbReference>
<keyword evidence="4" id="KW-1185">Reference proteome</keyword>
<comment type="caution">
    <text evidence="3">The sequence shown here is derived from an EMBL/GenBank/DDBJ whole genome shotgun (WGS) entry which is preliminary data.</text>
</comment>
<dbReference type="Gene3D" id="2.60.120.920">
    <property type="match status" value="1"/>
</dbReference>
<feature type="region of interest" description="Disordered" evidence="1">
    <location>
        <begin position="71"/>
        <end position="103"/>
    </location>
</feature>
<dbReference type="PANTHER" id="PTHR24103">
    <property type="entry name" value="E3 UBIQUITIN-PROTEIN LIGASE TRIM"/>
    <property type="match status" value="1"/>
</dbReference>
<dbReference type="InterPro" id="IPR003877">
    <property type="entry name" value="SPRY_dom"/>
</dbReference>
<dbReference type="OrthoDB" id="9395240at2759"/>
<feature type="non-terminal residue" evidence="3">
    <location>
        <position position="415"/>
    </location>
</feature>
<keyword evidence="3" id="KW-0436">Ligase</keyword>
<dbReference type="SMART" id="SM00589">
    <property type="entry name" value="PRY"/>
    <property type="match status" value="1"/>
</dbReference>
<dbReference type="SMART" id="SM00449">
    <property type="entry name" value="SPRY"/>
    <property type="match status" value="1"/>
</dbReference>
<evidence type="ECO:0000259" key="2">
    <source>
        <dbReference type="PROSITE" id="PS50188"/>
    </source>
</evidence>
<feature type="non-terminal residue" evidence="3">
    <location>
        <position position="1"/>
    </location>
</feature>
<dbReference type="InterPro" id="IPR050143">
    <property type="entry name" value="TRIM/RBCC"/>
</dbReference>
<reference evidence="3 4" key="1">
    <citation type="submission" date="2019-09" db="EMBL/GenBank/DDBJ databases">
        <title>Bird 10,000 Genomes (B10K) Project - Family phase.</title>
        <authorList>
            <person name="Zhang G."/>
        </authorList>
    </citation>
    <scope>NUCLEOTIDE SEQUENCE [LARGE SCALE GENOMIC DNA]</scope>
    <source>
        <strain evidence="3">B10K-DU-012-37</strain>
    </source>
</reference>
<gene>
    <name evidence="3" type="primary">Trim7_0</name>
    <name evidence="3" type="ORF">UPUEPO_R13475</name>
</gene>
<sequence length="415" mass="47578">GGGTARSWPEQGRFGDVESLGQRNQFRRSNFQPKQHLEHLVEKLQLLGLEKGKEEEKDHLLSWHKRTLVSKGVAKPSGSSHDESRAGGGHPTAEESTQEDKEQRLNHLEKLKKQRDEIWTLKISREKLCQDYLTQTEVERQKVVAGFRQLRQFLKDQELVLLVQLGELDKEMMRRQKEEENKMLGELSLLDVLICEMKKKEPTGGFLQVGLSTRQHNLWWTMRTPQTFSDLEQELHAVTQQSKVLREMLVRFQAFITLDPNTAHPHLILSRDRRGVRWTDEDQEVPPSPHRFTVNGCVLGHQGFILGSHYWEVEVAATATCWALGVARSSVTRKSWLNFHPEQGIWAMGRCKNQYHGFTSPVTTFPATGGTGRVRVALDYGAGRVGFYLNEGQDLIFCFQKASFGGETVFPFFWV</sequence>
<dbReference type="InterPro" id="IPR001870">
    <property type="entry name" value="B30.2/SPRY"/>
</dbReference>
<dbReference type="GO" id="GO:0016874">
    <property type="term" value="F:ligase activity"/>
    <property type="evidence" value="ECO:0007669"/>
    <property type="project" value="UniProtKB-KW"/>
</dbReference>
<proteinExistence type="predicted"/>